<accession>A0AA41R1R8</accession>
<dbReference type="RefSeq" id="WP_246903909.1">
    <property type="nucleotide sequence ID" value="NZ_JALJRB010000004.1"/>
</dbReference>
<sequence>MLKRILEAMGALLEDTPVFNRLIEQMKAWGDTQQDSRHRLVSVLSNVVASFERAHAIVLIELSRLAAARTPEDYKRIISDDLERDKFYDLFRANEICEHVHQLHADLQSGFGDIRESIVLGAAKKLARSLGEFEQGEYTLAQQYQEYLSNTLFSALSVNDQEDLRDAITQIVDEQARLSQELAELTKFKQRIYQISLYG</sequence>
<dbReference type="Proteomes" id="UP001165427">
    <property type="component" value="Unassembled WGS sequence"/>
</dbReference>
<reference evidence="1" key="1">
    <citation type="submission" date="2022-04" db="EMBL/GenBank/DDBJ databases">
        <title>Desulfatitalea alkaliphila sp. nov., a novel anaerobic sulfate-reducing bacterium isolated from terrestrial mud volcano, Taman Peninsula, Russia.</title>
        <authorList>
            <person name="Khomyakova M.A."/>
            <person name="Merkel A.Y."/>
            <person name="Slobodkin A.I."/>
        </authorList>
    </citation>
    <scope>NUCLEOTIDE SEQUENCE</scope>
    <source>
        <strain evidence="1">M08but</strain>
    </source>
</reference>
<dbReference type="AlphaFoldDB" id="A0AA41R1R8"/>
<protein>
    <submittedName>
        <fullName evidence="1">Uncharacterized protein</fullName>
    </submittedName>
</protein>
<evidence type="ECO:0000313" key="2">
    <source>
        <dbReference type="Proteomes" id="UP001165427"/>
    </source>
</evidence>
<evidence type="ECO:0000313" key="1">
    <source>
        <dbReference type="EMBL" id="MCJ8500121.1"/>
    </source>
</evidence>
<dbReference type="EMBL" id="JALJRB010000004">
    <property type="protein sequence ID" value="MCJ8500121.1"/>
    <property type="molecule type" value="Genomic_DNA"/>
</dbReference>
<proteinExistence type="predicted"/>
<gene>
    <name evidence="1" type="ORF">MRX98_06005</name>
</gene>
<name>A0AA41R1R8_9BACT</name>
<organism evidence="1 2">
    <name type="scientific">Desulfatitalea alkaliphila</name>
    <dbReference type="NCBI Taxonomy" id="2929485"/>
    <lineage>
        <taxon>Bacteria</taxon>
        <taxon>Pseudomonadati</taxon>
        <taxon>Thermodesulfobacteriota</taxon>
        <taxon>Desulfobacteria</taxon>
        <taxon>Desulfobacterales</taxon>
        <taxon>Desulfosarcinaceae</taxon>
        <taxon>Desulfatitalea</taxon>
    </lineage>
</organism>
<comment type="caution">
    <text evidence="1">The sequence shown here is derived from an EMBL/GenBank/DDBJ whole genome shotgun (WGS) entry which is preliminary data.</text>
</comment>
<keyword evidence="2" id="KW-1185">Reference proteome</keyword>